<feature type="region of interest" description="Disordered" evidence="1">
    <location>
        <begin position="1507"/>
        <end position="1585"/>
    </location>
</feature>
<dbReference type="Gene3D" id="1.10.10.2670">
    <property type="entry name" value="E3 ubiquitin-protein ligase"/>
    <property type="match status" value="1"/>
</dbReference>
<name>A0A8H5MCK7_9AGAR</name>
<reference evidence="4 5" key="1">
    <citation type="journal article" date="2020" name="ISME J.">
        <title>Uncovering the hidden diversity of litter-decomposition mechanisms in mushroom-forming fungi.</title>
        <authorList>
            <person name="Floudas D."/>
            <person name="Bentzer J."/>
            <person name="Ahren D."/>
            <person name="Johansson T."/>
            <person name="Persson P."/>
            <person name="Tunlid A."/>
        </authorList>
    </citation>
    <scope>NUCLEOTIDE SEQUENCE [LARGE SCALE GENOMIC DNA]</scope>
    <source>
        <strain evidence="4 5">CBS 406.79</strain>
    </source>
</reference>
<feature type="region of interest" description="Disordered" evidence="1">
    <location>
        <begin position="1187"/>
        <end position="1216"/>
    </location>
</feature>
<evidence type="ECO:0000256" key="1">
    <source>
        <dbReference type="SAM" id="MobiDB-lite"/>
    </source>
</evidence>
<dbReference type="InterPro" id="IPR053020">
    <property type="entry name" value="Smr_domain_protein"/>
</dbReference>
<feature type="compositionally biased region" description="Low complexity" evidence="1">
    <location>
        <begin position="939"/>
        <end position="950"/>
    </location>
</feature>
<dbReference type="Proteomes" id="UP000518752">
    <property type="component" value="Unassembled WGS sequence"/>
</dbReference>
<proteinExistence type="predicted"/>
<dbReference type="SUPFAM" id="SSF160443">
    <property type="entry name" value="SMR domain-like"/>
    <property type="match status" value="1"/>
</dbReference>
<keyword evidence="2" id="KW-1133">Transmembrane helix</keyword>
<dbReference type="PANTHER" id="PTHR47417">
    <property type="entry name" value="SMR DOMAIN-CONTAINING PROTEIN YPL199C"/>
    <property type="match status" value="1"/>
</dbReference>
<feature type="compositionally biased region" description="Low complexity" evidence="1">
    <location>
        <begin position="688"/>
        <end position="698"/>
    </location>
</feature>
<dbReference type="PANTHER" id="PTHR47417:SF1">
    <property type="entry name" value="SMR DOMAIN-CONTAINING PROTEIN YPL199C"/>
    <property type="match status" value="1"/>
</dbReference>
<evidence type="ECO:0000313" key="5">
    <source>
        <dbReference type="Proteomes" id="UP000518752"/>
    </source>
</evidence>
<evidence type="ECO:0000313" key="4">
    <source>
        <dbReference type="EMBL" id="KAF5389495.1"/>
    </source>
</evidence>
<feature type="compositionally biased region" description="Low complexity" evidence="1">
    <location>
        <begin position="353"/>
        <end position="376"/>
    </location>
</feature>
<feature type="compositionally biased region" description="Basic and acidic residues" evidence="1">
    <location>
        <begin position="482"/>
        <end position="551"/>
    </location>
</feature>
<feature type="compositionally biased region" description="Pro residues" evidence="1">
    <location>
        <begin position="1515"/>
        <end position="1538"/>
    </location>
</feature>
<dbReference type="InterPro" id="IPR013899">
    <property type="entry name" value="DUF1771"/>
</dbReference>
<feature type="compositionally biased region" description="Polar residues" evidence="1">
    <location>
        <begin position="1423"/>
        <end position="1438"/>
    </location>
</feature>
<keyword evidence="2" id="KW-0812">Transmembrane</keyword>
<dbReference type="Pfam" id="PF10390">
    <property type="entry name" value="ELL"/>
    <property type="match status" value="1"/>
</dbReference>
<keyword evidence="5" id="KW-1185">Reference proteome</keyword>
<gene>
    <name evidence="4" type="ORF">D9757_004324</name>
</gene>
<dbReference type="SMART" id="SM01162">
    <property type="entry name" value="DUF1771"/>
    <property type="match status" value="1"/>
</dbReference>
<dbReference type="InterPro" id="IPR042065">
    <property type="entry name" value="E3_ELL-like"/>
</dbReference>
<keyword evidence="2" id="KW-0472">Membrane</keyword>
<feature type="domain" description="Smr" evidence="3">
    <location>
        <begin position="1680"/>
        <end position="1756"/>
    </location>
</feature>
<feature type="compositionally biased region" description="Basic and acidic residues" evidence="1">
    <location>
        <begin position="325"/>
        <end position="348"/>
    </location>
</feature>
<feature type="compositionally biased region" description="Low complexity" evidence="1">
    <location>
        <begin position="1015"/>
        <end position="1028"/>
    </location>
</feature>
<dbReference type="GO" id="GO:0008023">
    <property type="term" value="C:transcription elongation factor complex"/>
    <property type="evidence" value="ECO:0007669"/>
    <property type="project" value="InterPro"/>
</dbReference>
<protein>
    <recommendedName>
        <fullName evidence="3">Smr domain-containing protein</fullName>
    </recommendedName>
</protein>
<feature type="region of interest" description="Disordered" evidence="1">
    <location>
        <begin position="100"/>
        <end position="175"/>
    </location>
</feature>
<dbReference type="InterPro" id="IPR002625">
    <property type="entry name" value="Smr_dom"/>
</dbReference>
<feature type="compositionally biased region" description="Low complexity" evidence="1">
    <location>
        <begin position="401"/>
        <end position="415"/>
    </location>
</feature>
<feature type="compositionally biased region" description="Basic and acidic residues" evidence="1">
    <location>
        <begin position="597"/>
        <end position="626"/>
    </location>
</feature>
<sequence length="1782" mass="195482">MECSFVCPPKPRMLSKVTPMECPMSNLLSPRMAPRIVIGDSSFPLQSQTEEIPHDLYLRSTTAAKPFAPLKFHANIIGKLTISERELDDELASRIHKSTAAAAEQRSMSKTKFIDANELPLPTSKSTKKKPDPFRRPVRPGDQPKTNVLNSSSSSSTALPARPSRPQNTNATGVKSMHKRLIHFLAVAERTSEEAIKAVGGPNCDTNTRQEISEALEMVAEQGKATKGSQQIWRLKNKSWLEVRPYEWPRLSETDRINLARSARRALKALGIPESDPRWEHAKYRPPFNPTRTDSPIPSIPSTSASVHASASAPTLAKRGINSTKEVRDKKTRKTDPKVEIMIKDETVQRPGTTSTTASNNKSSATSTSSSTTVSSRLSPVVRKPPGSGYKRLPQISGDVSQSTSPIISSSASSSYDVDMKDNTRRPTESKAKAESRASISRGETSYSKKEEGELSTSSNGPGGIGVRNAEKTAPLKRVKHLREEAMDSDRESDRSKDYSKNKTRERADDRTRSRDRNMAKGRDRDTVRRADESLERDKQRDREPSRRHGEMATLKRKKIKEEEDEYEEGSLRAASKKRKTENPEELLSAAVVSRARGGDGGRNRERDRDTIRRRDLEGSRDEYEQLSRNPRSSMPSNESSMDKKPTFKSLSAQSKAVFKDPTPLPVPISHIKKEPSPISPLPPLNVTSSTKGSSSKGTKLRRKSPIYTSSEDEDHSRQISPPASSSSSRPRSYDNAGNDASRSPDNNRRTLRTKYTASYVEYLGTLHTLLAQKSEIERLLATETRSGSRTDSDGEVELLDYEGLSKILSENKQQWEGLQRIQQAWEIVIRNTAQQLNAEVYRRHVKLTCSPGNSSPEYASTHVDLMLPSIPLQAQSKQISNEDIALVIFIAILILLIGVATIRFIRLFNIESDTPCQEPTSKKSFGDSPCALPLTNPSTPQTPQISSSGSIFCEESPSYSLGEKARPVSLQSSPPKRVPAFLREDQEDIAALLSIRAGEESTHRRGHRDKKESASSTTTTLDSLCSSVPQQSSTTSIYTMWTGSELDEMEEEEEDLGEVEVKRVHTQSMEVKRGILMFSRPPSRVPDMPTVVISEATSDSDVGDRNSVLSGDDSLLQALPSLLVTQPSDMSLVSSSSSVSVDLDEFPLPPLLPRIECGESLVVPEVEVRWTVDQVIGIAVSGSALSSSSAATPTTSSTSATTTTTSSSLSSTSTSLSASTSSTGALSSSTSIQLSTQHNGGSQTVTVVRSLTPTATTSSETAAASGHTSSSLWSGKGFVAGTFAIVAIGASLITCLIFFGTRRRRASKLDRESKEATRDAARTATRVFSDDDEDRRTTYLNTDDYGAPTILQSKTRSRINQGGHLSTIIITRTPPRCPSEHHTRPRATCETDMPGNAQSQTDLARAKSQGSHSLLDGYKAPSMTSGHDPTSPTSAETYVTHYQRGYSGAGSRPSTFTQEERVVDAEEGAETEKDEPAHVPLNVQPASNMSAILNILQTIVNIFCGGGQQQQPPSQWPPSQPQPQYPPPQQQYPPSSPSQPAHKPHHKPHHHQTPHSPDQSQPQGAPSPPSHPHSPRPDPNQVNQHDTHYMDLRRRANEEGDAMAKCFQQSHEAYARGDGAGAKDLSNQGKEHQRKMEQLNKQASDWIFVENNKVKSLPLHVFRTRDAQESQQDSKPGEIDLHGLYVKEAIAQTDNAIEDAKRRGVSEIHLIVGKGLHSQGGAAKIKPAVEELMKKHQLVAELDPHNAGVLIVQLGGRRDRAVGPDEITRRLERNDEGCIVM</sequence>
<dbReference type="InterPro" id="IPR036063">
    <property type="entry name" value="Smr_dom_sf"/>
</dbReference>
<dbReference type="Pfam" id="PF01713">
    <property type="entry name" value="Smr"/>
    <property type="match status" value="1"/>
</dbReference>
<feature type="compositionally biased region" description="Low complexity" evidence="1">
    <location>
        <begin position="719"/>
        <end position="731"/>
    </location>
</feature>
<feature type="compositionally biased region" description="Polar residues" evidence="1">
    <location>
        <begin position="1397"/>
        <end position="1413"/>
    </location>
</feature>
<evidence type="ECO:0000259" key="3">
    <source>
        <dbReference type="PROSITE" id="PS50828"/>
    </source>
</evidence>
<feature type="compositionally biased region" description="Basic and acidic residues" evidence="1">
    <location>
        <begin position="418"/>
        <end position="436"/>
    </location>
</feature>
<dbReference type="Pfam" id="PF08590">
    <property type="entry name" value="DUF1771"/>
    <property type="match status" value="1"/>
</dbReference>
<feature type="compositionally biased region" description="Basic and acidic residues" evidence="1">
    <location>
        <begin position="1459"/>
        <end position="1478"/>
    </location>
</feature>
<evidence type="ECO:0000256" key="2">
    <source>
        <dbReference type="SAM" id="Phobius"/>
    </source>
</evidence>
<dbReference type="OrthoDB" id="2587563at2759"/>
<feature type="region of interest" description="Disordered" evidence="1">
    <location>
        <begin position="916"/>
        <end position="950"/>
    </location>
</feature>
<accession>A0A8H5MCK7</accession>
<feature type="compositionally biased region" description="Basic residues" evidence="1">
    <location>
        <begin position="1543"/>
        <end position="1554"/>
    </location>
</feature>
<dbReference type="SMART" id="SM00463">
    <property type="entry name" value="SMR"/>
    <property type="match status" value="1"/>
</dbReference>
<feature type="compositionally biased region" description="Polar residues" evidence="1">
    <location>
        <begin position="627"/>
        <end position="640"/>
    </location>
</feature>
<dbReference type="Gene3D" id="3.30.1370.110">
    <property type="match status" value="1"/>
</dbReference>
<feature type="region of interest" description="Disordered" evidence="1">
    <location>
        <begin position="281"/>
        <end position="751"/>
    </location>
</feature>
<dbReference type="InterPro" id="IPR019464">
    <property type="entry name" value="ELL_N"/>
</dbReference>
<comment type="caution">
    <text evidence="4">The sequence shown here is derived from an EMBL/GenBank/DDBJ whole genome shotgun (WGS) entry which is preliminary data.</text>
</comment>
<feature type="transmembrane region" description="Helical" evidence="2">
    <location>
        <begin position="1279"/>
        <end position="1300"/>
    </location>
</feature>
<dbReference type="GO" id="GO:0006368">
    <property type="term" value="P:transcription elongation by RNA polymerase II"/>
    <property type="evidence" value="ECO:0007669"/>
    <property type="project" value="InterPro"/>
</dbReference>
<feature type="compositionally biased region" description="Low complexity" evidence="1">
    <location>
        <begin position="290"/>
        <end position="313"/>
    </location>
</feature>
<feature type="transmembrane region" description="Helical" evidence="2">
    <location>
        <begin position="885"/>
        <end position="906"/>
    </location>
</feature>
<feature type="region of interest" description="Disordered" evidence="1">
    <location>
        <begin position="999"/>
        <end position="1029"/>
    </location>
</feature>
<organism evidence="4 5">
    <name type="scientific">Collybiopsis confluens</name>
    <dbReference type="NCBI Taxonomy" id="2823264"/>
    <lineage>
        <taxon>Eukaryota</taxon>
        <taxon>Fungi</taxon>
        <taxon>Dikarya</taxon>
        <taxon>Basidiomycota</taxon>
        <taxon>Agaricomycotina</taxon>
        <taxon>Agaricomycetes</taxon>
        <taxon>Agaricomycetidae</taxon>
        <taxon>Agaricales</taxon>
        <taxon>Marasmiineae</taxon>
        <taxon>Omphalotaceae</taxon>
        <taxon>Collybiopsis</taxon>
    </lineage>
</organism>
<dbReference type="EMBL" id="JAACJN010000022">
    <property type="protein sequence ID" value="KAF5389495.1"/>
    <property type="molecule type" value="Genomic_DNA"/>
</dbReference>
<feature type="region of interest" description="Disordered" evidence="1">
    <location>
        <begin position="1373"/>
        <end position="1483"/>
    </location>
</feature>
<feature type="compositionally biased region" description="Low complexity" evidence="1">
    <location>
        <begin position="1555"/>
        <end position="1565"/>
    </location>
</feature>
<feature type="compositionally biased region" description="Basic and acidic residues" evidence="1">
    <location>
        <begin position="999"/>
        <end position="1014"/>
    </location>
</feature>
<dbReference type="PROSITE" id="PS50828">
    <property type="entry name" value="SMR"/>
    <property type="match status" value="1"/>
</dbReference>